<dbReference type="GO" id="GO:0031012">
    <property type="term" value="C:extracellular matrix"/>
    <property type="evidence" value="ECO:0007669"/>
    <property type="project" value="TreeGrafter"/>
</dbReference>
<dbReference type="GO" id="GO:0061343">
    <property type="term" value="P:cell adhesion involved in heart morphogenesis"/>
    <property type="evidence" value="ECO:0007669"/>
    <property type="project" value="TreeGrafter"/>
</dbReference>
<dbReference type="PANTHER" id="PTHR33395:SF22">
    <property type="entry name" value="REVERSE TRANSCRIPTASE DOMAIN-CONTAINING PROTEIN"/>
    <property type="match status" value="1"/>
</dbReference>
<dbReference type="Proteomes" id="UP001458880">
    <property type="component" value="Unassembled WGS sequence"/>
</dbReference>
<name>A0AAW1KFR0_POPJA</name>
<dbReference type="GO" id="GO:0007508">
    <property type="term" value="P:larval heart development"/>
    <property type="evidence" value="ECO:0007669"/>
    <property type="project" value="TreeGrafter"/>
</dbReference>
<dbReference type="EMBL" id="JASPKY010000246">
    <property type="protein sequence ID" value="KAK9717148.1"/>
    <property type="molecule type" value="Genomic_DNA"/>
</dbReference>
<evidence type="ECO:0000313" key="2">
    <source>
        <dbReference type="Proteomes" id="UP001458880"/>
    </source>
</evidence>
<keyword evidence="2" id="KW-1185">Reference proteome</keyword>
<dbReference type="PANTHER" id="PTHR33395">
    <property type="entry name" value="TRANSCRIPTASE, PUTATIVE-RELATED-RELATED"/>
    <property type="match status" value="1"/>
</dbReference>
<organism evidence="1 2">
    <name type="scientific">Popillia japonica</name>
    <name type="common">Japanese beetle</name>
    <dbReference type="NCBI Taxonomy" id="7064"/>
    <lineage>
        <taxon>Eukaryota</taxon>
        <taxon>Metazoa</taxon>
        <taxon>Ecdysozoa</taxon>
        <taxon>Arthropoda</taxon>
        <taxon>Hexapoda</taxon>
        <taxon>Insecta</taxon>
        <taxon>Pterygota</taxon>
        <taxon>Neoptera</taxon>
        <taxon>Endopterygota</taxon>
        <taxon>Coleoptera</taxon>
        <taxon>Polyphaga</taxon>
        <taxon>Scarabaeiformia</taxon>
        <taxon>Scarabaeidae</taxon>
        <taxon>Rutelinae</taxon>
        <taxon>Popillia</taxon>
    </lineage>
</organism>
<proteinExistence type="predicted"/>
<comment type="caution">
    <text evidence="1">The sequence shown here is derived from an EMBL/GenBank/DDBJ whole genome shotgun (WGS) entry which is preliminary data.</text>
</comment>
<protein>
    <submittedName>
        <fullName evidence="1">Uncharacterized protein</fullName>
    </submittedName>
</protein>
<reference evidence="1 2" key="1">
    <citation type="journal article" date="2024" name="BMC Genomics">
        <title>De novo assembly and annotation of Popillia japonica's genome with initial clues to its potential as an invasive pest.</title>
        <authorList>
            <person name="Cucini C."/>
            <person name="Boschi S."/>
            <person name="Funari R."/>
            <person name="Cardaioli E."/>
            <person name="Iannotti N."/>
            <person name="Marturano G."/>
            <person name="Paoli F."/>
            <person name="Bruttini M."/>
            <person name="Carapelli A."/>
            <person name="Frati F."/>
            <person name="Nardi F."/>
        </authorList>
    </citation>
    <scope>NUCLEOTIDE SEQUENCE [LARGE SCALE GENOMIC DNA]</scope>
    <source>
        <strain evidence="1">DMR45628</strain>
    </source>
</reference>
<evidence type="ECO:0000313" key="1">
    <source>
        <dbReference type="EMBL" id="KAK9717148.1"/>
    </source>
</evidence>
<sequence length="259" mass="29746">MIVGYFSIPHFGNPSITDNKNSAISIFLSYVGLQQINTVVNSRGRLLDLVLTDFPHVSLARDDVPLVDEDPYHPNIQLLLSLTCITSPTLSSNTTARVYNFRKADYVNIYNTILNTNWSYIENYNDIDDAYTSFYNVLYNSFTLYVPLKSNTTYHYTVWFTREHICDIKLKNHYHSQYRGTKSPYDLNIFKELRRKIKVNSKLLFDSYASDLQSSITTNPKKFWQFVRTAKSDTGAPGSITSTKGELLEQPLAIVNAFQ</sequence>
<accession>A0AAW1KFR0</accession>
<dbReference type="AlphaFoldDB" id="A0AAW1KFR0"/>
<gene>
    <name evidence="1" type="ORF">QE152_g24310</name>
</gene>